<protein>
    <submittedName>
        <fullName evidence="2">Uncharacterized protein</fullName>
    </submittedName>
</protein>
<comment type="caution">
    <text evidence="2">The sequence shown here is derived from an EMBL/GenBank/DDBJ whole genome shotgun (WGS) entry which is preliminary data.</text>
</comment>
<dbReference type="EMBL" id="AVOT02022952">
    <property type="protein sequence ID" value="MBW0512714.1"/>
    <property type="molecule type" value="Genomic_DNA"/>
</dbReference>
<keyword evidence="3" id="KW-1185">Reference proteome</keyword>
<accession>A0A9Q3E0P1</accession>
<organism evidence="2 3">
    <name type="scientific">Austropuccinia psidii MF-1</name>
    <dbReference type="NCBI Taxonomy" id="1389203"/>
    <lineage>
        <taxon>Eukaryota</taxon>
        <taxon>Fungi</taxon>
        <taxon>Dikarya</taxon>
        <taxon>Basidiomycota</taxon>
        <taxon>Pucciniomycotina</taxon>
        <taxon>Pucciniomycetes</taxon>
        <taxon>Pucciniales</taxon>
        <taxon>Sphaerophragmiaceae</taxon>
        <taxon>Austropuccinia</taxon>
    </lineage>
</organism>
<dbReference type="AlphaFoldDB" id="A0A9Q3E0P1"/>
<name>A0A9Q3E0P1_9BASI</name>
<proteinExistence type="predicted"/>
<feature type="region of interest" description="Disordered" evidence="1">
    <location>
        <begin position="52"/>
        <end position="89"/>
    </location>
</feature>
<sequence>MLPQIHQGVMNSWNVLKLLLKEEEIVKYSNGWNALLSKTQIKNIKEWHNKKREARKEEVPVISTSKPQVNLPPQEGKKKKKKNWMKPYSPRIQKDAMGNVFKVSRTLMEFKEKEEKRMR</sequence>
<gene>
    <name evidence="2" type="ORF">O181_052429</name>
</gene>
<reference evidence="2" key="1">
    <citation type="submission" date="2021-03" db="EMBL/GenBank/DDBJ databases">
        <title>Draft genome sequence of rust myrtle Austropuccinia psidii MF-1, a brazilian biotype.</title>
        <authorList>
            <person name="Quecine M.C."/>
            <person name="Pachon D.M.R."/>
            <person name="Bonatelli M.L."/>
            <person name="Correr F.H."/>
            <person name="Franceschini L.M."/>
            <person name="Leite T.F."/>
            <person name="Margarido G.R.A."/>
            <person name="Almeida C.A."/>
            <person name="Ferrarezi J.A."/>
            <person name="Labate C.A."/>
        </authorList>
    </citation>
    <scope>NUCLEOTIDE SEQUENCE</scope>
    <source>
        <strain evidence="2">MF-1</strain>
    </source>
</reference>
<evidence type="ECO:0000313" key="3">
    <source>
        <dbReference type="Proteomes" id="UP000765509"/>
    </source>
</evidence>
<evidence type="ECO:0000313" key="2">
    <source>
        <dbReference type="EMBL" id="MBW0512714.1"/>
    </source>
</evidence>
<evidence type="ECO:0000256" key="1">
    <source>
        <dbReference type="SAM" id="MobiDB-lite"/>
    </source>
</evidence>
<dbReference type="Proteomes" id="UP000765509">
    <property type="component" value="Unassembled WGS sequence"/>
</dbReference>